<reference evidence="1 2" key="1">
    <citation type="journal article" date="2018" name="Nat. Biotechnol.">
        <title>A standardized bacterial taxonomy based on genome phylogeny substantially revises the tree of life.</title>
        <authorList>
            <person name="Parks D.H."/>
            <person name="Chuvochina M."/>
            <person name="Waite D.W."/>
            <person name="Rinke C."/>
            <person name="Skarshewski A."/>
            <person name="Chaumeil P.A."/>
            <person name="Hugenholtz P."/>
        </authorList>
    </citation>
    <scope>NUCLEOTIDE SEQUENCE [LARGE SCALE GENOMIC DNA]</scope>
    <source>
        <strain evidence="1">UBA10707</strain>
    </source>
</reference>
<dbReference type="EMBL" id="DOEK01000005">
    <property type="protein sequence ID" value="HBP28500.1"/>
    <property type="molecule type" value="Genomic_DNA"/>
</dbReference>
<organism evidence="1 2">
    <name type="scientific">Advenella kashmirensis</name>
    <dbReference type="NCBI Taxonomy" id="310575"/>
    <lineage>
        <taxon>Bacteria</taxon>
        <taxon>Pseudomonadati</taxon>
        <taxon>Pseudomonadota</taxon>
        <taxon>Betaproteobacteria</taxon>
        <taxon>Burkholderiales</taxon>
        <taxon>Alcaligenaceae</taxon>
    </lineage>
</organism>
<comment type="caution">
    <text evidence="1">The sequence shown here is derived from an EMBL/GenBank/DDBJ whole genome shotgun (WGS) entry which is preliminary data.</text>
</comment>
<proteinExistence type="predicted"/>
<dbReference type="Proteomes" id="UP000264036">
    <property type="component" value="Unassembled WGS sequence"/>
</dbReference>
<name>A0A356LBW7_9BURK</name>
<sequence>MNCDNFVRLSLIGLLSLPVVSNAEVKSIENNKSISQGVKENPIMGYVVPKTGDLRIHKVHSEPKKGSLSVIYNNEQKVRLTNVNAQRIPPGLDKIKAAKALGEGIEKAVVKDNSTTPEKQEFTTPKGVHVNCVGVLMKDKPASNRLCYAVFNNYYVQTNMVWKMDKKNDENAFSRSDDFVTAVMDRFSDYPKL</sequence>
<evidence type="ECO:0000313" key="1">
    <source>
        <dbReference type="EMBL" id="HBP28500.1"/>
    </source>
</evidence>
<protein>
    <submittedName>
        <fullName evidence="1">Uncharacterized protein</fullName>
    </submittedName>
</protein>
<evidence type="ECO:0000313" key="2">
    <source>
        <dbReference type="Proteomes" id="UP000264036"/>
    </source>
</evidence>
<accession>A0A356LBW7</accession>
<dbReference type="AlphaFoldDB" id="A0A356LBW7"/>
<gene>
    <name evidence="1" type="ORF">DD666_03675</name>
</gene>